<evidence type="ECO:0000256" key="3">
    <source>
        <dbReference type="ARBA" id="ARBA00023163"/>
    </source>
</evidence>
<dbReference type="InterPro" id="IPR003121">
    <property type="entry name" value="SWIB_MDM2_domain"/>
</dbReference>
<keyword evidence="4" id="KW-0539">Nucleus</keyword>
<comment type="subcellular location">
    <subcellularLocation>
        <location evidence="1">Nucleus</location>
    </subcellularLocation>
</comment>
<evidence type="ECO:0000256" key="4">
    <source>
        <dbReference type="ARBA" id="ARBA00023242"/>
    </source>
</evidence>
<dbReference type="EMBL" id="CAADRP010001347">
    <property type="protein sequence ID" value="VFU38162.1"/>
    <property type="molecule type" value="Genomic_DNA"/>
</dbReference>
<feature type="compositionally biased region" description="Basic residues" evidence="5">
    <location>
        <begin position="22"/>
        <end position="41"/>
    </location>
</feature>
<dbReference type="CDD" id="cd10567">
    <property type="entry name" value="SWIB-MDM2_like"/>
    <property type="match status" value="1"/>
</dbReference>
<dbReference type="Gene3D" id="1.10.245.10">
    <property type="entry name" value="SWIB/MDM2 domain"/>
    <property type="match status" value="1"/>
</dbReference>
<accession>A0A6N2LC37</accession>
<protein>
    <recommendedName>
        <fullName evidence="6">DM2 domain-containing protein</fullName>
    </recommendedName>
</protein>
<organism evidence="7">
    <name type="scientific">Salix viminalis</name>
    <name type="common">Common osier</name>
    <name type="synonym">Basket willow</name>
    <dbReference type="NCBI Taxonomy" id="40686"/>
    <lineage>
        <taxon>Eukaryota</taxon>
        <taxon>Viridiplantae</taxon>
        <taxon>Streptophyta</taxon>
        <taxon>Embryophyta</taxon>
        <taxon>Tracheophyta</taxon>
        <taxon>Spermatophyta</taxon>
        <taxon>Magnoliopsida</taxon>
        <taxon>eudicotyledons</taxon>
        <taxon>Gunneridae</taxon>
        <taxon>Pentapetalae</taxon>
        <taxon>rosids</taxon>
        <taxon>fabids</taxon>
        <taxon>Malpighiales</taxon>
        <taxon>Salicaceae</taxon>
        <taxon>Saliceae</taxon>
        <taxon>Salix</taxon>
    </lineage>
</organism>
<gene>
    <name evidence="7" type="ORF">SVIM_LOCUS205901</name>
</gene>
<dbReference type="SMART" id="SM00151">
    <property type="entry name" value="SWIB"/>
    <property type="match status" value="1"/>
</dbReference>
<dbReference type="FunFam" id="1.10.245.10:FF:000004">
    <property type="entry name" value="Upstream activation factor subunit"/>
    <property type="match status" value="1"/>
</dbReference>
<dbReference type="InterPro" id="IPR036885">
    <property type="entry name" value="SWIB_MDM2_dom_sf"/>
</dbReference>
<dbReference type="PROSITE" id="PS51925">
    <property type="entry name" value="SWIB_MDM2"/>
    <property type="match status" value="1"/>
</dbReference>
<evidence type="ECO:0000256" key="1">
    <source>
        <dbReference type="ARBA" id="ARBA00004123"/>
    </source>
</evidence>
<dbReference type="GO" id="GO:0000500">
    <property type="term" value="C:RNA polymerase I upstream activating factor complex"/>
    <property type="evidence" value="ECO:0007669"/>
    <property type="project" value="UniProtKB-ARBA"/>
</dbReference>
<feature type="region of interest" description="Disordered" evidence="5">
    <location>
        <begin position="14"/>
        <end position="51"/>
    </location>
</feature>
<keyword evidence="3" id="KW-0804">Transcription</keyword>
<evidence type="ECO:0000256" key="2">
    <source>
        <dbReference type="ARBA" id="ARBA00023015"/>
    </source>
</evidence>
<reference evidence="7" key="1">
    <citation type="submission" date="2019-03" db="EMBL/GenBank/DDBJ databases">
        <authorList>
            <person name="Mank J."/>
            <person name="Almeida P."/>
        </authorList>
    </citation>
    <scope>NUCLEOTIDE SEQUENCE</scope>
    <source>
        <strain evidence="7">78183</strain>
    </source>
</reference>
<feature type="compositionally biased region" description="Basic and acidic residues" evidence="5">
    <location>
        <begin position="137"/>
        <end position="158"/>
    </location>
</feature>
<dbReference type="Pfam" id="PF02201">
    <property type="entry name" value="SWIB"/>
    <property type="match status" value="1"/>
</dbReference>
<keyword evidence="2" id="KW-0805">Transcription regulation</keyword>
<evidence type="ECO:0000313" key="7">
    <source>
        <dbReference type="EMBL" id="VFU38162.1"/>
    </source>
</evidence>
<sequence length="229" mass="26251">MKEKVNRGMCQKMKTAKTMPSKARKMKTMALKKKRKRKRLRQREARGKVRKRGGFTKLSSLSPQLQAVVGVPELARTEVVKKLWAYIREKNLQDPKNRKNIKCDDALRAVFCVNLIDMFQMNKALSKHIWPLTGEDENVKQKGKCEDSHDSGNEGDNKGEEEEEQEEEEEAEEEEVKKESKERSKKGRKSAKVDENVKKRGGGFTKLCSLSPQLQEFVGVPELARTGVF</sequence>
<proteinExistence type="predicted"/>
<dbReference type="GO" id="GO:0001181">
    <property type="term" value="F:RNA polymerase I general transcription initiation factor activity"/>
    <property type="evidence" value="ECO:0007669"/>
    <property type="project" value="UniProtKB-ARBA"/>
</dbReference>
<dbReference type="AlphaFoldDB" id="A0A6N2LC37"/>
<feature type="domain" description="DM2" evidence="6">
    <location>
        <begin position="54"/>
        <end position="131"/>
    </location>
</feature>
<evidence type="ECO:0000256" key="5">
    <source>
        <dbReference type="SAM" id="MobiDB-lite"/>
    </source>
</evidence>
<dbReference type="PANTHER" id="PTHR13844">
    <property type="entry name" value="SWI/SNF-RELATED MATRIX-ASSOCIATED ACTIN-DEPENDENT REGULATOR OF CHROMATIN SUBFAMILY D"/>
    <property type="match status" value="1"/>
</dbReference>
<dbReference type="SUPFAM" id="SSF47592">
    <property type="entry name" value="SWIB/MDM2 domain"/>
    <property type="match status" value="1"/>
</dbReference>
<dbReference type="InterPro" id="IPR019835">
    <property type="entry name" value="SWIB_domain"/>
</dbReference>
<feature type="compositionally biased region" description="Acidic residues" evidence="5">
    <location>
        <begin position="159"/>
        <end position="174"/>
    </location>
</feature>
<name>A0A6N2LC37_SALVM</name>
<feature type="region of interest" description="Disordered" evidence="5">
    <location>
        <begin position="137"/>
        <end position="205"/>
    </location>
</feature>
<evidence type="ECO:0000259" key="6">
    <source>
        <dbReference type="PROSITE" id="PS51925"/>
    </source>
</evidence>